<reference evidence="3" key="1">
    <citation type="submission" date="2023-05" db="EMBL/GenBank/DDBJ databases">
        <title>Sedimentitalea sp. nov. JM2-8.</title>
        <authorList>
            <person name="Huang J."/>
        </authorList>
    </citation>
    <scope>NUCLEOTIDE SEQUENCE [LARGE SCALE GENOMIC DNA]</scope>
    <source>
        <strain evidence="3">KHS03</strain>
    </source>
</reference>
<comment type="caution">
    <text evidence="2">The sequence shown here is derived from an EMBL/GenBank/DDBJ whole genome shotgun (WGS) entry which is preliminary data.</text>
</comment>
<name>A0ABU3VH11_9RHOB</name>
<evidence type="ECO:0008006" key="4">
    <source>
        <dbReference type="Google" id="ProtNLM"/>
    </source>
</evidence>
<organism evidence="2 3">
    <name type="scientific">Sedimentitalea todarodis</name>
    <dbReference type="NCBI Taxonomy" id="1631240"/>
    <lineage>
        <taxon>Bacteria</taxon>
        <taxon>Pseudomonadati</taxon>
        <taxon>Pseudomonadota</taxon>
        <taxon>Alphaproteobacteria</taxon>
        <taxon>Rhodobacterales</taxon>
        <taxon>Paracoccaceae</taxon>
        <taxon>Sedimentitalea</taxon>
    </lineage>
</organism>
<accession>A0ABU3VH11</accession>
<dbReference type="Proteomes" id="UP001255416">
    <property type="component" value="Unassembled WGS sequence"/>
</dbReference>
<keyword evidence="1" id="KW-0732">Signal</keyword>
<evidence type="ECO:0000256" key="1">
    <source>
        <dbReference type="SAM" id="SignalP"/>
    </source>
</evidence>
<dbReference type="PROSITE" id="PS51257">
    <property type="entry name" value="PROKAR_LIPOPROTEIN"/>
    <property type="match status" value="1"/>
</dbReference>
<proteinExistence type="predicted"/>
<evidence type="ECO:0000313" key="3">
    <source>
        <dbReference type="Proteomes" id="UP001255416"/>
    </source>
</evidence>
<dbReference type="EMBL" id="JASMWN010000014">
    <property type="protein sequence ID" value="MDU9005476.1"/>
    <property type="molecule type" value="Genomic_DNA"/>
</dbReference>
<sequence length="111" mass="11002">MSYRFIAPATILASMLLAGCVESTGTGSTDTVTPPVTGGDLNSTAARACRAAIARETGLSESDVAVFDVVEAEAGVGVRATVAGADAPWSCQSSPSGKVAGVMYTGSEGTL</sequence>
<keyword evidence="3" id="KW-1185">Reference proteome</keyword>
<evidence type="ECO:0000313" key="2">
    <source>
        <dbReference type="EMBL" id="MDU9005476.1"/>
    </source>
</evidence>
<feature type="chain" id="PRO_5046393283" description="Lipoprotein" evidence="1">
    <location>
        <begin position="24"/>
        <end position="111"/>
    </location>
</feature>
<dbReference type="RefSeq" id="WP_316778911.1">
    <property type="nucleotide sequence ID" value="NZ_JASMWN010000014.1"/>
</dbReference>
<protein>
    <recommendedName>
        <fullName evidence="4">Lipoprotein</fullName>
    </recommendedName>
</protein>
<feature type="signal peptide" evidence="1">
    <location>
        <begin position="1"/>
        <end position="23"/>
    </location>
</feature>
<gene>
    <name evidence="2" type="ORF">QO231_16705</name>
</gene>